<dbReference type="InterPro" id="IPR053851">
    <property type="entry name" value="DUF6929"/>
</dbReference>
<sequence length="287" mass="32486">MKLKLLDYRDVPDFPVGSNVEFFNDTLYLVDDDASDLVALKKWQVQAKHQLLGYDDPKILPGSKSDFEATTIIVVNSIPRLLVMGFDIKDKHHKAILVNLDDFTKEEFDISVFYNRLKETVGVINIESAAIVLGKLILCNRDHKTAPEKHIIVTDVDFWKNQANAEITTVSFDLPQTPKQVVGLSGLAYSYKNDWLVVSLLSESADKDHKTMGDSYLAVIENASRKVVRKKMKVNSLFHLNEADNGFTGYNMQSVCIRTDKSRRVKLYLLADNRSGNNGIFTVRVKE</sequence>
<keyword evidence="2" id="KW-1185">Reference proteome</keyword>
<gene>
    <name evidence="1" type="ORF">J7I42_34010</name>
</gene>
<name>A0ABS3Z5E1_9BACT</name>
<dbReference type="Pfam" id="PF22000">
    <property type="entry name" value="DUF6929"/>
    <property type="match status" value="1"/>
</dbReference>
<evidence type="ECO:0000313" key="1">
    <source>
        <dbReference type="EMBL" id="MBO9205354.1"/>
    </source>
</evidence>
<dbReference type="RefSeq" id="WP_209144849.1">
    <property type="nucleotide sequence ID" value="NZ_JAGHKO010000024.1"/>
</dbReference>
<evidence type="ECO:0000313" key="2">
    <source>
        <dbReference type="Proteomes" id="UP000677244"/>
    </source>
</evidence>
<reference evidence="1 2" key="1">
    <citation type="submission" date="2021-03" db="EMBL/GenBank/DDBJ databases">
        <title>Assistant Professor.</title>
        <authorList>
            <person name="Huq M.A."/>
        </authorList>
    </citation>
    <scope>NUCLEOTIDE SEQUENCE [LARGE SCALE GENOMIC DNA]</scope>
    <source>
        <strain evidence="1 2">MAH-29</strain>
    </source>
</reference>
<comment type="caution">
    <text evidence="1">The sequence shown here is derived from an EMBL/GenBank/DDBJ whole genome shotgun (WGS) entry which is preliminary data.</text>
</comment>
<dbReference type="EMBL" id="JAGHKO010000024">
    <property type="protein sequence ID" value="MBO9205354.1"/>
    <property type="molecule type" value="Genomic_DNA"/>
</dbReference>
<protein>
    <submittedName>
        <fullName evidence="1">Uncharacterized protein</fullName>
    </submittedName>
</protein>
<proteinExistence type="predicted"/>
<dbReference type="Proteomes" id="UP000677244">
    <property type="component" value="Unassembled WGS sequence"/>
</dbReference>
<accession>A0ABS3Z5E1</accession>
<organism evidence="1 2">
    <name type="scientific">Niastella soli</name>
    <dbReference type="NCBI Taxonomy" id="2821487"/>
    <lineage>
        <taxon>Bacteria</taxon>
        <taxon>Pseudomonadati</taxon>
        <taxon>Bacteroidota</taxon>
        <taxon>Chitinophagia</taxon>
        <taxon>Chitinophagales</taxon>
        <taxon>Chitinophagaceae</taxon>
        <taxon>Niastella</taxon>
    </lineage>
</organism>